<dbReference type="Proteomes" id="UP000033736">
    <property type="component" value="Unassembled WGS sequence"/>
</dbReference>
<accession>A0A0F3RCJ3</accession>
<sequence length="104" mass="11706">MATKALATATKLANLQQLKKERIAKIEAQLETQQTQLLQKRKEELFNIFKTCNALTIDDNLLIGFLKFVKNSDNKNLPILNEFKSLGGKTKMPSKPKSADVKTD</sequence>
<gene>
    <name evidence="2" type="ORF">RAT170B_1694</name>
</gene>
<keyword evidence="1" id="KW-0175">Coiled coil</keyword>
<evidence type="ECO:0000313" key="2">
    <source>
        <dbReference type="EMBL" id="KJW03716.1"/>
    </source>
</evidence>
<reference evidence="2 3" key="1">
    <citation type="submission" date="2015-01" db="EMBL/GenBank/DDBJ databases">
        <title>Genome Sequencing of Rickettsiales /home/snadendla/prok_pipe/test/illegal_ec_num.txt.</title>
        <authorList>
            <person name="Daugherty S.C."/>
            <person name="Su Q."/>
            <person name="Abolude K."/>
            <person name="Beier-Sexton M."/>
            <person name="Carlyon J.A."/>
            <person name="Carter R."/>
            <person name="Day N.P."/>
            <person name="Dumler S.J."/>
            <person name="Dyachenko V."/>
            <person name="Godinez A."/>
            <person name="Kurtti T.J."/>
            <person name="Lichay M."/>
            <person name="Mullins K.E."/>
            <person name="Ott S."/>
            <person name="Pappas-Brown V."/>
            <person name="Paris D.H."/>
            <person name="Patel P."/>
            <person name="Richards A.L."/>
            <person name="Sadzewicz L."/>
            <person name="Sears K."/>
            <person name="Seidman D."/>
            <person name="Sengamalay N."/>
            <person name="Stenos J."/>
            <person name="Tallon L.J."/>
            <person name="Vincent G."/>
            <person name="Fraser C.M."/>
            <person name="Munderloh U."/>
            <person name="Dunning-Hotopp J.C."/>
        </authorList>
    </citation>
    <scope>NUCLEOTIDE SEQUENCE [LARGE SCALE GENOMIC DNA]</scope>
    <source>
        <strain evidence="2 3">T170-B</strain>
    </source>
</reference>
<keyword evidence="3" id="KW-1185">Reference proteome</keyword>
<dbReference type="PATRIC" id="fig|1268837.3.peg.610"/>
<protein>
    <submittedName>
        <fullName evidence="2">Uncharacterized protein</fullName>
    </submittedName>
</protein>
<dbReference type="AlphaFoldDB" id="A0A0F3RCJ3"/>
<feature type="coiled-coil region" evidence="1">
    <location>
        <begin position="16"/>
        <end position="43"/>
    </location>
</feature>
<comment type="caution">
    <text evidence="2">The sequence shown here is derived from an EMBL/GenBank/DDBJ whole genome shotgun (WGS) entry which is preliminary data.</text>
</comment>
<dbReference type="EMBL" id="LAOQ01000016">
    <property type="protein sequence ID" value="KJW03716.1"/>
    <property type="molecule type" value="Genomic_DNA"/>
</dbReference>
<evidence type="ECO:0000313" key="3">
    <source>
        <dbReference type="Proteomes" id="UP000033736"/>
    </source>
</evidence>
<name>A0A0F3RCJ3_9RICK</name>
<dbReference type="RefSeq" id="WP_045806059.1">
    <property type="nucleotide sequence ID" value="NZ_LAOQ01000016.1"/>
</dbReference>
<proteinExistence type="predicted"/>
<evidence type="ECO:0000256" key="1">
    <source>
        <dbReference type="SAM" id="Coils"/>
    </source>
</evidence>
<organism evidence="2 3">
    <name type="scientific">Rickettsia argasii T170-B</name>
    <dbReference type="NCBI Taxonomy" id="1268837"/>
    <lineage>
        <taxon>Bacteria</taxon>
        <taxon>Pseudomonadati</taxon>
        <taxon>Pseudomonadota</taxon>
        <taxon>Alphaproteobacteria</taxon>
        <taxon>Rickettsiales</taxon>
        <taxon>Rickettsiaceae</taxon>
        <taxon>Rickettsieae</taxon>
        <taxon>Rickettsia</taxon>
        <taxon>spotted fever group</taxon>
    </lineage>
</organism>